<gene>
    <name evidence="2" type="ORF">PBY51_022706</name>
</gene>
<feature type="region of interest" description="Disordered" evidence="1">
    <location>
        <begin position="76"/>
        <end position="104"/>
    </location>
</feature>
<evidence type="ECO:0000256" key="1">
    <source>
        <dbReference type="SAM" id="MobiDB-lite"/>
    </source>
</evidence>
<evidence type="ECO:0000313" key="2">
    <source>
        <dbReference type="EMBL" id="KAK5861299.1"/>
    </source>
</evidence>
<comment type="caution">
    <text evidence="2">The sequence shown here is derived from an EMBL/GenBank/DDBJ whole genome shotgun (WGS) entry which is preliminary data.</text>
</comment>
<protein>
    <submittedName>
        <fullName evidence="2">Uncharacterized protein</fullName>
    </submittedName>
</protein>
<dbReference type="AlphaFoldDB" id="A0AAN8AM56"/>
<keyword evidence="3" id="KW-1185">Reference proteome</keyword>
<sequence length="113" mass="12907">MNLQSIDTDVADTVEQIKLKYLERRKQLPASEDIFIATREEAIRQNILVNRSKRPSKELKSYSKALRELFKAVSNHPDQLGSDRGLHGSNEDLSGDSADSCFRTPRCTLQRQM</sequence>
<proteinExistence type="predicted"/>
<accession>A0AAN8AM56</accession>
<organism evidence="2 3">
    <name type="scientific">Eleginops maclovinus</name>
    <name type="common">Patagonian blennie</name>
    <name type="synonym">Eleginus maclovinus</name>
    <dbReference type="NCBI Taxonomy" id="56733"/>
    <lineage>
        <taxon>Eukaryota</taxon>
        <taxon>Metazoa</taxon>
        <taxon>Chordata</taxon>
        <taxon>Craniata</taxon>
        <taxon>Vertebrata</taxon>
        <taxon>Euteleostomi</taxon>
        <taxon>Actinopterygii</taxon>
        <taxon>Neopterygii</taxon>
        <taxon>Teleostei</taxon>
        <taxon>Neoteleostei</taxon>
        <taxon>Acanthomorphata</taxon>
        <taxon>Eupercaria</taxon>
        <taxon>Perciformes</taxon>
        <taxon>Notothenioidei</taxon>
        <taxon>Eleginopidae</taxon>
        <taxon>Eleginops</taxon>
    </lineage>
</organism>
<reference evidence="2 3" key="2">
    <citation type="journal article" date="2023" name="Mol. Biol. Evol.">
        <title>Genomics of Secondarily Temperate Adaptation in the Only Non-Antarctic Icefish.</title>
        <authorList>
            <person name="Rivera-Colon A.G."/>
            <person name="Rayamajhi N."/>
            <person name="Minhas B.F."/>
            <person name="Madrigal G."/>
            <person name="Bilyk K.T."/>
            <person name="Yoon V."/>
            <person name="Hune M."/>
            <person name="Gregory S."/>
            <person name="Cheng C.H.C."/>
            <person name="Catchen J.M."/>
        </authorList>
    </citation>
    <scope>NUCLEOTIDE SEQUENCE [LARGE SCALE GENOMIC DNA]</scope>
    <source>
        <strain evidence="2">JMC-PN-2008</strain>
    </source>
</reference>
<dbReference type="Proteomes" id="UP001346869">
    <property type="component" value="Unassembled WGS sequence"/>
</dbReference>
<reference evidence="2 3" key="1">
    <citation type="journal article" date="2023" name="Genes (Basel)">
        <title>Chromosome-Level Genome Assembly and Circadian Gene Repertoire of the Patagonia Blennie Eleginops maclovinus-The Closest Ancestral Proxy of Antarctic Cryonotothenioids.</title>
        <authorList>
            <person name="Cheng C.C."/>
            <person name="Rivera-Colon A.G."/>
            <person name="Minhas B.F."/>
            <person name="Wilson L."/>
            <person name="Rayamajhi N."/>
            <person name="Vargas-Chacoff L."/>
            <person name="Catchen J.M."/>
        </authorList>
    </citation>
    <scope>NUCLEOTIDE SEQUENCE [LARGE SCALE GENOMIC DNA]</scope>
    <source>
        <strain evidence="2">JMC-PN-2008</strain>
    </source>
</reference>
<evidence type="ECO:0000313" key="3">
    <source>
        <dbReference type="Proteomes" id="UP001346869"/>
    </source>
</evidence>
<name>A0AAN8AM56_ELEMC</name>
<dbReference type="EMBL" id="JAUZQC010000013">
    <property type="protein sequence ID" value="KAK5861299.1"/>
    <property type="molecule type" value="Genomic_DNA"/>
</dbReference>